<dbReference type="InterPro" id="IPR035937">
    <property type="entry name" value="FPG_N"/>
</dbReference>
<evidence type="ECO:0000256" key="10">
    <source>
        <dbReference type="ARBA" id="ARBA00023204"/>
    </source>
</evidence>
<feature type="domain" description="FPG-type" evidence="15">
    <location>
        <begin position="230"/>
        <end position="264"/>
    </location>
</feature>
<dbReference type="Pfam" id="PF01149">
    <property type="entry name" value="Fapy_DNA_glyco"/>
    <property type="match status" value="1"/>
</dbReference>
<dbReference type="PROSITE" id="PS51066">
    <property type="entry name" value="ZF_FPG_2"/>
    <property type="match status" value="1"/>
</dbReference>
<protein>
    <submittedName>
        <fullName evidence="17">DNA-formamidopyrimidine glycosylase</fullName>
    </submittedName>
</protein>
<evidence type="ECO:0000256" key="5">
    <source>
        <dbReference type="ARBA" id="ARBA00022763"/>
    </source>
</evidence>
<comment type="cofactor">
    <cofactor evidence="2">
        <name>Zn(2+)</name>
        <dbReference type="ChEBI" id="CHEBI:29105"/>
    </cofactor>
</comment>
<proteinExistence type="inferred from homology"/>
<evidence type="ECO:0000256" key="9">
    <source>
        <dbReference type="ARBA" id="ARBA00023125"/>
    </source>
</evidence>
<evidence type="ECO:0000313" key="18">
    <source>
        <dbReference type="Proteomes" id="UP000094669"/>
    </source>
</evidence>
<keyword evidence="11" id="KW-0456">Lyase</keyword>
<comment type="similarity">
    <text evidence="3">Belongs to the FPG family.</text>
</comment>
<accession>A0ABX4YEG8</accession>
<dbReference type="Proteomes" id="UP000094669">
    <property type="component" value="Unassembled WGS sequence"/>
</dbReference>
<gene>
    <name evidence="17" type="ORF">BES34_018020</name>
</gene>
<comment type="catalytic activity">
    <reaction evidence="1">
        <text>Hydrolysis of DNA containing ring-opened 7-methylguanine residues, releasing 2,6-diamino-4-hydroxy-5-(N-methyl)formamidopyrimidine.</text>
        <dbReference type="EC" id="3.2.2.23"/>
    </reaction>
</comment>
<evidence type="ECO:0000256" key="14">
    <source>
        <dbReference type="PROSITE-ProRule" id="PRU00391"/>
    </source>
</evidence>
<dbReference type="InterPro" id="IPR000214">
    <property type="entry name" value="Znf_DNA_glyclase/AP_lyase"/>
</dbReference>
<evidence type="ECO:0000259" key="16">
    <source>
        <dbReference type="PROSITE" id="PS51068"/>
    </source>
</evidence>
<dbReference type="InterPro" id="IPR012319">
    <property type="entry name" value="FPG_cat"/>
</dbReference>
<evidence type="ECO:0000256" key="1">
    <source>
        <dbReference type="ARBA" id="ARBA00001668"/>
    </source>
</evidence>
<dbReference type="PROSITE" id="PS51068">
    <property type="entry name" value="FPG_CAT"/>
    <property type="match status" value="1"/>
</dbReference>
<keyword evidence="4" id="KW-0479">Metal-binding</keyword>
<comment type="caution">
    <text evidence="17">The sequence shown here is derived from an EMBL/GenBank/DDBJ whole genome shotgun (WGS) entry which is preliminary data.</text>
</comment>
<feature type="domain" description="Formamidopyrimidine-DNA glycosylase catalytic" evidence="16">
    <location>
        <begin position="2"/>
        <end position="111"/>
    </location>
</feature>
<keyword evidence="9" id="KW-0238">DNA-binding</keyword>
<evidence type="ECO:0000256" key="8">
    <source>
        <dbReference type="ARBA" id="ARBA00022833"/>
    </source>
</evidence>
<dbReference type="Pfam" id="PF06827">
    <property type="entry name" value="zf-FPG_IleRS"/>
    <property type="match status" value="1"/>
</dbReference>
<dbReference type="SMART" id="SM01232">
    <property type="entry name" value="H2TH"/>
    <property type="match status" value="1"/>
</dbReference>
<dbReference type="InterPro" id="IPR010979">
    <property type="entry name" value="Ribosomal_uS13-like_H2TH"/>
</dbReference>
<evidence type="ECO:0000256" key="11">
    <source>
        <dbReference type="ARBA" id="ARBA00023239"/>
    </source>
</evidence>
<keyword evidence="18" id="KW-1185">Reference proteome</keyword>
<evidence type="ECO:0000256" key="12">
    <source>
        <dbReference type="ARBA" id="ARBA00023268"/>
    </source>
</evidence>
<dbReference type="InterPro" id="IPR015886">
    <property type="entry name" value="H2TH_FPG"/>
</dbReference>
<organism evidence="17 18">
    <name type="scientific">Leptospira inadai serovar Lyme</name>
    <dbReference type="NCBI Taxonomy" id="293084"/>
    <lineage>
        <taxon>Bacteria</taxon>
        <taxon>Pseudomonadati</taxon>
        <taxon>Spirochaetota</taxon>
        <taxon>Spirochaetia</taxon>
        <taxon>Leptospirales</taxon>
        <taxon>Leptospiraceae</taxon>
        <taxon>Leptospira</taxon>
    </lineage>
</organism>
<evidence type="ECO:0000313" key="17">
    <source>
        <dbReference type="EMBL" id="PNV73105.1"/>
    </source>
</evidence>
<dbReference type="Gene3D" id="1.10.8.50">
    <property type="match status" value="1"/>
</dbReference>
<dbReference type="PANTHER" id="PTHR22993:SF9">
    <property type="entry name" value="FORMAMIDOPYRIMIDINE-DNA GLYCOSYLASE"/>
    <property type="match status" value="1"/>
</dbReference>
<evidence type="ECO:0000259" key="15">
    <source>
        <dbReference type="PROSITE" id="PS51066"/>
    </source>
</evidence>
<dbReference type="SUPFAM" id="SSF81624">
    <property type="entry name" value="N-terminal domain of MutM-like DNA repair proteins"/>
    <property type="match status" value="1"/>
</dbReference>
<evidence type="ECO:0000256" key="2">
    <source>
        <dbReference type="ARBA" id="ARBA00001947"/>
    </source>
</evidence>
<keyword evidence="5" id="KW-0227">DNA damage</keyword>
<keyword evidence="13" id="KW-0326">Glycosidase</keyword>
<keyword evidence="12" id="KW-0511">Multifunctional enzyme</keyword>
<reference evidence="17" key="1">
    <citation type="submission" date="2018-01" db="EMBL/GenBank/DDBJ databases">
        <title>Genomic characterization of Leptospira inadai serogroup Lyme isolated from captured rat in Brazil and comparative analysis with human reference strain.</title>
        <authorList>
            <person name="Moreno L.Z."/>
            <person name="Loureiro A.P."/>
            <person name="Miraglia F."/>
            <person name="Kremer F.S."/>
            <person name="Eslabao M.R."/>
            <person name="Dellagostin O.A."/>
            <person name="Lilenbaum W."/>
            <person name="Moreno A.M."/>
        </authorList>
    </citation>
    <scope>NUCLEOTIDE SEQUENCE [LARGE SCALE GENOMIC DNA]</scope>
    <source>
        <strain evidence="17">M34/99</strain>
    </source>
</reference>
<dbReference type="Pfam" id="PF06831">
    <property type="entry name" value="H2TH"/>
    <property type="match status" value="1"/>
</dbReference>
<evidence type="ECO:0000256" key="4">
    <source>
        <dbReference type="ARBA" id="ARBA00022723"/>
    </source>
</evidence>
<evidence type="ECO:0000256" key="6">
    <source>
        <dbReference type="ARBA" id="ARBA00022771"/>
    </source>
</evidence>
<keyword evidence="8" id="KW-0862">Zinc</keyword>
<dbReference type="SUPFAM" id="SSF57716">
    <property type="entry name" value="Glucocorticoid receptor-like (DNA-binding domain)"/>
    <property type="match status" value="1"/>
</dbReference>
<dbReference type="SUPFAM" id="SSF46946">
    <property type="entry name" value="S13-like H2TH domain"/>
    <property type="match status" value="1"/>
</dbReference>
<keyword evidence="10" id="KW-0234">DNA repair</keyword>
<dbReference type="InterPro" id="IPR010663">
    <property type="entry name" value="Znf_FPG/IleRS"/>
</dbReference>
<keyword evidence="7" id="KW-0378">Hydrolase</keyword>
<name>A0ABX4YEG8_9LEPT</name>
<sequence length="289" mass="33628">MPELPDLIVIRERLLPKLTDRKIEAIEIIEPVVVRNLLGTSIEEAFVGLTFRNLEQHGPFLNFDFAEKNIIIHPMLAGRFSLDSEYKKKDLCVRFSFNGLVLNYADDVRMGKVYFANQDQIPRIPKYSDQGIDLLSEEFTEDKFLSLIDKSRQQTRVFLMDQAKLSALGNAYSDEILFSAGIHPKTKCYQLSVEDKKRLYRSIKEVLDYSIDYIRKKEAPLDFKVRDHVKVRNRKNEPCPRCGAKIRRANVLGYDSFFCPVCQPLDGEQFIHWKLAEQRSEDGRRKTDD</sequence>
<evidence type="ECO:0000256" key="3">
    <source>
        <dbReference type="ARBA" id="ARBA00009409"/>
    </source>
</evidence>
<evidence type="ECO:0000256" key="7">
    <source>
        <dbReference type="ARBA" id="ARBA00022801"/>
    </source>
</evidence>
<evidence type="ECO:0000256" key="13">
    <source>
        <dbReference type="ARBA" id="ARBA00023295"/>
    </source>
</evidence>
<keyword evidence="6 14" id="KW-0863">Zinc-finger</keyword>
<dbReference type="EMBL" id="MCRM02000025">
    <property type="protein sequence ID" value="PNV73105.1"/>
    <property type="molecule type" value="Genomic_DNA"/>
</dbReference>
<dbReference type="SMART" id="SM00898">
    <property type="entry name" value="Fapy_DNA_glyco"/>
    <property type="match status" value="1"/>
</dbReference>
<dbReference type="PANTHER" id="PTHR22993">
    <property type="entry name" value="FORMAMIDOPYRIMIDINE-DNA GLYCOSYLASE"/>
    <property type="match status" value="1"/>
</dbReference>
<dbReference type="RefSeq" id="WP_010416072.1">
    <property type="nucleotide sequence ID" value="NZ_MCRM02000025.1"/>
</dbReference>
<dbReference type="Gene3D" id="3.20.190.10">
    <property type="entry name" value="MutM-like, N-terminal"/>
    <property type="match status" value="1"/>
</dbReference>